<sequence length="87" mass="10088">MYLHHHRRRHHQNTATLTLIGTPQPPSWGPPDTVPRQTAAPHLSMSSSLSMRMFSGSGASRSFMMRSPWYSAIIWNLVRKFSFRFFN</sequence>
<evidence type="ECO:0000313" key="3">
    <source>
        <dbReference type="Proteomes" id="UP000324222"/>
    </source>
</evidence>
<comment type="caution">
    <text evidence="2">The sequence shown here is derived from an EMBL/GenBank/DDBJ whole genome shotgun (WGS) entry which is preliminary data.</text>
</comment>
<organism evidence="2 3">
    <name type="scientific">Portunus trituberculatus</name>
    <name type="common">Swimming crab</name>
    <name type="synonym">Neptunus trituberculatus</name>
    <dbReference type="NCBI Taxonomy" id="210409"/>
    <lineage>
        <taxon>Eukaryota</taxon>
        <taxon>Metazoa</taxon>
        <taxon>Ecdysozoa</taxon>
        <taxon>Arthropoda</taxon>
        <taxon>Crustacea</taxon>
        <taxon>Multicrustacea</taxon>
        <taxon>Malacostraca</taxon>
        <taxon>Eumalacostraca</taxon>
        <taxon>Eucarida</taxon>
        <taxon>Decapoda</taxon>
        <taxon>Pleocyemata</taxon>
        <taxon>Brachyura</taxon>
        <taxon>Eubrachyura</taxon>
        <taxon>Portunoidea</taxon>
        <taxon>Portunidae</taxon>
        <taxon>Portuninae</taxon>
        <taxon>Portunus</taxon>
    </lineage>
</organism>
<keyword evidence="3" id="KW-1185">Reference proteome</keyword>
<dbReference type="AlphaFoldDB" id="A0A5B7D9X9"/>
<proteinExistence type="predicted"/>
<feature type="region of interest" description="Disordered" evidence="1">
    <location>
        <begin position="1"/>
        <end position="39"/>
    </location>
</feature>
<accession>A0A5B7D9X9</accession>
<gene>
    <name evidence="2" type="ORF">E2C01_010929</name>
</gene>
<name>A0A5B7D9X9_PORTR</name>
<dbReference type="EMBL" id="VSRR010000643">
    <property type="protein sequence ID" value="MPC18057.1"/>
    <property type="molecule type" value="Genomic_DNA"/>
</dbReference>
<reference evidence="2 3" key="1">
    <citation type="submission" date="2019-05" db="EMBL/GenBank/DDBJ databases">
        <title>Another draft genome of Portunus trituberculatus and its Hox gene families provides insights of decapod evolution.</title>
        <authorList>
            <person name="Jeong J.-H."/>
            <person name="Song I."/>
            <person name="Kim S."/>
            <person name="Choi T."/>
            <person name="Kim D."/>
            <person name="Ryu S."/>
            <person name="Kim W."/>
        </authorList>
    </citation>
    <scope>NUCLEOTIDE SEQUENCE [LARGE SCALE GENOMIC DNA]</scope>
    <source>
        <tissue evidence="2">Muscle</tissue>
    </source>
</reference>
<evidence type="ECO:0000256" key="1">
    <source>
        <dbReference type="SAM" id="MobiDB-lite"/>
    </source>
</evidence>
<evidence type="ECO:0000313" key="2">
    <source>
        <dbReference type="EMBL" id="MPC18057.1"/>
    </source>
</evidence>
<feature type="compositionally biased region" description="Basic residues" evidence="1">
    <location>
        <begin position="1"/>
        <end position="12"/>
    </location>
</feature>
<feature type="compositionally biased region" description="Pro residues" evidence="1">
    <location>
        <begin position="23"/>
        <end position="33"/>
    </location>
</feature>
<protein>
    <submittedName>
        <fullName evidence="2">Uncharacterized protein</fullName>
    </submittedName>
</protein>
<dbReference type="Proteomes" id="UP000324222">
    <property type="component" value="Unassembled WGS sequence"/>
</dbReference>